<protein>
    <submittedName>
        <fullName evidence="3">Uncharacterized protein</fullName>
    </submittedName>
</protein>
<accession>A0A0F2M8K4</accession>
<dbReference type="Proteomes" id="UP000033710">
    <property type="component" value="Unassembled WGS sequence"/>
</dbReference>
<evidence type="ECO:0000313" key="3">
    <source>
        <dbReference type="EMBL" id="KJR85957.1"/>
    </source>
</evidence>
<keyword evidence="2" id="KW-0812">Transmembrane</keyword>
<keyword evidence="2" id="KW-1133">Transmembrane helix</keyword>
<reference evidence="3 4" key="2">
    <citation type="journal article" date="2015" name="Eukaryot. Cell">
        <title>Asexual propagation of a virulent clone complex in a human and feline outbreak of sporotrichosis.</title>
        <authorList>
            <person name="Teixeira Mde M."/>
            <person name="Rodrigues A.M."/>
            <person name="Tsui C.K."/>
            <person name="de Almeida L.G."/>
            <person name="Van Diepeningen A.D."/>
            <person name="van den Ende B.G."/>
            <person name="Fernandes G.F."/>
            <person name="Kano R."/>
            <person name="Hamelin R.C."/>
            <person name="Lopes-Bezerra L.M."/>
            <person name="Vasconcelos A.T."/>
            <person name="de Hoog S."/>
            <person name="de Camargo Z.P."/>
            <person name="Felipe M.S."/>
        </authorList>
    </citation>
    <scope>NUCLEOTIDE SEQUENCE [LARGE SCALE GENOMIC DNA]</scope>
    <source>
        <strain evidence="3 4">1099-18</strain>
    </source>
</reference>
<evidence type="ECO:0000256" key="1">
    <source>
        <dbReference type="SAM" id="MobiDB-lite"/>
    </source>
</evidence>
<feature type="region of interest" description="Disordered" evidence="1">
    <location>
        <begin position="1"/>
        <end position="23"/>
    </location>
</feature>
<dbReference type="GeneID" id="27671989"/>
<dbReference type="RefSeq" id="XP_016588633.1">
    <property type="nucleotide sequence ID" value="XM_016736712.1"/>
</dbReference>
<dbReference type="VEuPathDB" id="FungiDB:SPSK_10161"/>
<dbReference type="KEGG" id="ssck:SPSK_10161"/>
<keyword evidence="2" id="KW-0472">Membrane</keyword>
<comment type="caution">
    <text evidence="3">The sequence shown here is derived from an EMBL/GenBank/DDBJ whole genome shotgun (WGS) entry which is preliminary data.</text>
</comment>
<feature type="compositionally biased region" description="Basic and acidic residues" evidence="1">
    <location>
        <begin position="1"/>
        <end position="11"/>
    </location>
</feature>
<sequence>MSRQKQTREAMKQTQGGASFPERLPAQEDGWVVTSQQRFAFVVVVVVVVVVAELSYRSFLIRISPGRSIVGGARLRLA</sequence>
<dbReference type="EMBL" id="AXCR01000007">
    <property type="protein sequence ID" value="KJR85957.1"/>
    <property type="molecule type" value="Genomic_DNA"/>
</dbReference>
<feature type="transmembrane region" description="Helical" evidence="2">
    <location>
        <begin position="39"/>
        <end position="59"/>
    </location>
</feature>
<gene>
    <name evidence="3" type="ORF">SPSK_10161</name>
</gene>
<evidence type="ECO:0000313" key="4">
    <source>
        <dbReference type="Proteomes" id="UP000033710"/>
    </source>
</evidence>
<name>A0A0F2M8K4_SPOSC</name>
<proteinExistence type="predicted"/>
<evidence type="ECO:0000256" key="2">
    <source>
        <dbReference type="SAM" id="Phobius"/>
    </source>
</evidence>
<reference evidence="3 4" key="1">
    <citation type="journal article" date="2014" name="BMC Genomics">
        <title>Comparative genomics of the major fungal agents of human and animal Sporotrichosis: Sporothrix schenckii and Sporothrix brasiliensis.</title>
        <authorList>
            <person name="Teixeira M.M."/>
            <person name="de Almeida L.G."/>
            <person name="Kubitschek-Barreira P."/>
            <person name="Alves F.L."/>
            <person name="Kioshima E.S."/>
            <person name="Abadio A.K."/>
            <person name="Fernandes L."/>
            <person name="Derengowski L.S."/>
            <person name="Ferreira K.S."/>
            <person name="Souza R.C."/>
            <person name="Ruiz J.C."/>
            <person name="de Andrade N.C."/>
            <person name="Paes H.C."/>
            <person name="Nicola A.M."/>
            <person name="Albuquerque P."/>
            <person name="Gerber A.L."/>
            <person name="Martins V.P."/>
            <person name="Peconick L.D."/>
            <person name="Neto A.V."/>
            <person name="Chaucanez C.B."/>
            <person name="Silva P.A."/>
            <person name="Cunha O.L."/>
            <person name="de Oliveira F.F."/>
            <person name="dos Santos T.C."/>
            <person name="Barros A.L."/>
            <person name="Soares M.A."/>
            <person name="de Oliveira L.M."/>
            <person name="Marini M.M."/>
            <person name="Villalobos-Duno H."/>
            <person name="Cunha M.M."/>
            <person name="de Hoog S."/>
            <person name="da Silveira J.F."/>
            <person name="Henrissat B."/>
            <person name="Nino-Vega G.A."/>
            <person name="Cisalpino P.S."/>
            <person name="Mora-Montes H.M."/>
            <person name="Almeida S.R."/>
            <person name="Stajich J.E."/>
            <person name="Lopes-Bezerra L.M."/>
            <person name="Vasconcelos A.T."/>
            <person name="Felipe M.S."/>
        </authorList>
    </citation>
    <scope>NUCLEOTIDE SEQUENCE [LARGE SCALE GENOMIC DNA]</scope>
    <source>
        <strain evidence="3 4">1099-18</strain>
    </source>
</reference>
<organism evidence="3 4">
    <name type="scientific">Sporothrix schenckii 1099-18</name>
    <dbReference type="NCBI Taxonomy" id="1397361"/>
    <lineage>
        <taxon>Eukaryota</taxon>
        <taxon>Fungi</taxon>
        <taxon>Dikarya</taxon>
        <taxon>Ascomycota</taxon>
        <taxon>Pezizomycotina</taxon>
        <taxon>Sordariomycetes</taxon>
        <taxon>Sordariomycetidae</taxon>
        <taxon>Ophiostomatales</taxon>
        <taxon>Ophiostomataceae</taxon>
        <taxon>Sporothrix</taxon>
    </lineage>
</organism>
<dbReference type="AlphaFoldDB" id="A0A0F2M8K4"/>